<comment type="caution">
    <text evidence="3">The sequence shown here is derived from an EMBL/GenBank/DDBJ whole genome shotgun (WGS) entry which is preliminary data.</text>
</comment>
<reference evidence="3" key="2">
    <citation type="journal article" date="2021" name="PeerJ">
        <title>Extensive microbial diversity within the chicken gut microbiome revealed by metagenomics and culture.</title>
        <authorList>
            <person name="Gilroy R."/>
            <person name="Ravi A."/>
            <person name="Getino M."/>
            <person name="Pursley I."/>
            <person name="Horton D.L."/>
            <person name="Alikhan N.F."/>
            <person name="Baker D."/>
            <person name="Gharbi K."/>
            <person name="Hall N."/>
            <person name="Watson M."/>
            <person name="Adriaenssens E.M."/>
            <person name="Foster-Nyarko E."/>
            <person name="Jarju S."/>
            <person name="Secka A."/>
            <person name="Antonio M."/>
            <person name="Oren A."/>
            <person name="Chaudhuri R.R."/>
            <person name="La Ragione R."/>
            <person name="Hildebrand F."/>
            <person name="Pallen M.J."/>
        </authorList>
    </citation>
    <scope>NUCLEOTIDE SEQUENCE</scope>
    <source>
        <strain evidence="3">ChiHjej10B9-9673</strain>
    </source>
</reference>
<dbReference type="Proteomes" id="UP000824001">
    <property type="component" value="Unassembled WGS sequence"/>
</dbReference>
<organism evidence="3 4">
    <name type="scientific">Candidatus Scatomorpha merdipullorum</name>
    <dbReference type="NCBI Taxonomy" id="2840927"/>
    <lineage>
        <taxon>Bacteria</taxon>
        <taxon>Bacillati</taxon>
        <taxon>Bacillota</taxon>
        <taxon>Clostridia</taxon>
        <taxon>Eubacteriales</taxon>
        <taxon>Candidatus Scatomorpha</taxon>
    </lineage>
</organism>
<feature type="region of interest" description="Disordered" evidence="1">
    <location>
        <begin position="1"/>
        <end position="36"/>
    </location>
</feature>
<feature type="non-terminal residue" evidence="3">
    <location>
        <position position="387"/>
    </location>
</feature>
<feature type="transmembrane region" description="Helical" evidence="2">
    <location>
        <begin position="115"/>
        <end position="136"/>
    </location>
</feature>
<keyword evidence="2" id="KW-0812">Transmembrane</keyword>
<evidence type="ECO:0000256" key="1">
    <source>
        <dbReference type="SAM" id="MobiDB-lite"/>
    </source>
</evidence>
<protein>
    <submittedName>
        <fullName evidence="3">CvpA family protein</fullName>
    </submittedName>
</protein>
<evidence type="ECO:0000256" key="2">
    <source>
        <dbReference type="SAM" id="Phobius"/>
    </source>
</evidence>
<dbReference type="EMBL" id="DVJK01000093">
    <property type="protein sequence ID" value="HIS66592.1"/>
    <property type="molecule type" value="Genomic_DNA"/>
</dbReference>
<evidence type="ECO:0000313" key="3">
    <source>
        <dbReference type="EMBL" id="HIS66592.1"/>
    </source>
</evidence>
<feature type="transmembrane region" description="Helical" evidence="2">
    <location>
        <begin position="74"/>
        <end position="95"/>
    </location>
</feature>
<evidence type="ECO:0000313" key="4">
    <source>
        <dbReference type="Proteomes" id="UP000824001"/>
    </source>
</evidence>
<keyword evidence="2" id="KW-0472">Membrane</keyword>
<reference evidence="3" key="1">
    <citation type="submission" date="2020-10" db="EMBL/GenBank/DDBJ databases">
        <authorList>
            <person name="Gilroy R."/>
        </authorList>
    </citation>
    <scope>NUCLEOTIDE SEQUENCE</scope>
    <source>
        <strain evidence="3">ChiHjej10B9-9673</strain>
    </source>
</reference>
<gene>
    <name evidence="3" type="ORF">IAC18_03400</name>
</gene>
<proteinExistence type="predicted"/>
<name>A0A9D1JUX5_9FIRM</name>
<keyword evidence="2" id="KW-1133">Transmembrane helix</keyword>
<sequence length="387" mass="43759">MKFNFGNFGGFQQDPESGEYSWTPPNRQNSRPKKPRRAMSAGKSAVLSIVITLVFGFLYFYFELPALNIHSGELYIFIILLCLVWCASSLILGGFRASSVKEYVGVARKKAAVPFYIICLCALVAVVGSVIGWKLFRAKDYAALLPIEQGDFATDVAEISFDQIPMLDDASANVLATRRLGELSDLVSQFEVNSESYQINYHGRPVRVTYLNYGDVFKWWNNQKNGIPAYLVIDMVTQEVEVARIENGIRYSPSEYFFRDLDRHLRFNYPTLMFSDVNFEVNEDGEPYWVASVITKKIGLFGGEDVTGAVLLNAVTGESEYLEMSEIPQWVDRVATADLINEQYNYYGLYQGGFWNSLFGQSGCTEVTALYNYIAQDDDVWMYTGVT</sequence>
<feature type="transmembrane region" description="Helical" evidence="2">
    <location>
        <begin position="41"/>
        <end position="62"/>
    </location>
</feature>
<dbReference type="AlphaFoldDB" id="A0A9D1JUX5"/>
<accession>A0A9D1JUX5</accession>